<evidence type="ECO:0000313" key="2">
    <source>
        <dbReference type="EMBL" id="CAI8592711.1"/>
    </source>
</evidence>
<dbReference type="AlphaFoldDB" id="A0AAV0Z4J9"/>
<evidence type="ECO:0008006" key="4">
    <source>
        <dbReference type="Google" id="ProtNLM"/>
    </source>
</evidence>
<evidence type="ECO:0000313" key="3">
    <source>
        <dbReference type="Proteomes" id="UP001157006"/>
    </source>
</evidence>
<feature type="region of interest" description="Disordered" evidence="1">
    <location>
        <begin position="160"/>
        <end position="203"/>
    </location>
</feature>
<proteinExistence type="predicted"/>
<dbReference type="EMBL" id="OX451735">
    <property type="protein sequence ID" value="CAI8592711.1"/>
    <property type="molecule type" value="Genomic_DNA"/>
</dbReference>
<keyword evidence="3" id="KW-1185">Reference proteome</keyword>
<dbReference type="InterPro" id="IPR012337">
    <property type="entry name" value="RNaseH-like_sf"/>
</dbReference>
<gene>
    <name evidence="2" type="ORF">VFH_I055000</name>
</gene>
<feature type="compositionally biased region" description="Acidic residues" evidence="1">
    <location>
        <begin position="169"/>
        <end position="203"/>
    </location>
</feature>
<evidence type="ECO:0000256" key="1">
    <source>
        <dbReference type="SAM" id="MobiDB-lite"/>
    </source>
</evidence>
<organism evidence="2 3">
    <name type="scientific">Vicia faba</name>
    <name type="common">Broad bean</name>
    <name type="synonym">Faba vulgaris</name>
    <dbReference type="NCBI Taxonomy" id="3906"/>
    <lineage>
        <taxon>Eukaryota</taxon>
        <taxon>Viridiplantae</taxon>
        <taxon>Streptophyta</taxon>
        <taxon>Embryophyta</taxon>
        <taxon>Tracheophyta</taxon>
        <taxon>Spermatophyta</taxon>
        <taxon>Magnoliopsida</taxon>
        <taxon>eudicotyledons</taxon>
        <taxon>Gunneridae</taxon>
        <taxon>Pentapetalae</taxon>
        <taxon>rosids</taxon>
        <taxon>fabids</taxon>
        <taxon>Fabales</taxon>
        <taxon>Fabaceae</taxon>
        <taxon>Papilionoideae</taxon>
        <taxon>50 kb inversion clade</taxon>
        <taxon>NPAAA clade</taxon>
        <taxon>Hologalegina</taxon>
        <taxon>IRL clade</taxon>
        <taxon>Fabeae</taxon>
        <taxon>Vicia</taxon>
    </lineage>
</organism>
<sequence length="217" mass="24361">MEMVNKSDGQLENFKSKKRFFGSEIAQRALENKTLTHWWESYCDAHPELQNFAIRVLSLICSSFGCSYEEKKSVETKGYMNDLVYVMVNTRLTKNKAKRKKRDLTIEDFQDGDDCWCVIEEENAGGSRVNVADLDEDLMQSIGSKSTSHVNEFDVLETIESDNEKGNTDEGDGGDDDDDDGDGGDGDDDGGDGEINEDEGVDIAGDDLKYRRICDLY</sequence>
<dbReference type="SUPFAM" id="SSF53098">
    <property type="entry name" value="Ribonuclease H-like"/>
    <property type="match status" value="1"/>
</dbReference>
<reference evidence="2 3" key="1">
    <citation type="submission" date="2023-01" db="EMBL/GenBank/DDBJ databases">
        <authorList>
            <person name="Kreplak J."/>
        </authorList>
    </citation>
    <scope>NUCLEOTIDE SEQUENCE [LARGE SCALE GENOMIC DNA]</scope>
</reference>
<name>A0AAV0Z4J9_VICFA</name>
<accession>A0AAV0Z4J9</accession>
<dbReference type="Proteomes" id="UP001157006">
    <property type="component" value="Chromosome 1S"/>
</dbReference>
<protein>
    <recommendedName>
        <fullName evidence="4">HAT C-terminal dimerisation domain-containing protein</fullName>
    </recommendedName>
</protein>